<feature type="region of interest" description="Disordered" evidence="1">
    <location>
        <begin position="31"/>
        <end position="51"/>
    </location>
</feature>
<protein>
    <submittedName>
        <fullName evidence="2">Uncharacterized protein</fullName>
    </submittedName>
</protein>
<dbReference type="AlphaFoldDB" id="A0A9K3J0A8"/>
<evidence type="ECO:0000256" key="1">
    <source>
        <dbReference type="SAM" id="MobiDB-lite"/>
    </source>
</evidence>
<accession>A0A9K3J0A8</accession>
<evidence type="ECO:0000313" key="3">
    <source>
        <dbReference type="Proteomes" id="UP000215914"/>
    </source>
</evidence>
<proteinExistence type="predicted"/>
<dbReference type="Gramene" id="mRNA:HanXRQr2_Chr05g0217351">
    <property type="protein sequence ID" value="CDS:HanXRQr2_Chr05g0217351.1"/>
    <property type="gene ID" value="HanXRQr2_Chr05g0217351"/>
</dbReference>
<reference evidence="2" key="1">
    <citation type="journal article" date="2017" name="Nature">
        <title>The sunflower genome provides insights into oil metabolism, flowering and Asterid evolution.</title>
        <authorList>
            <person name="Badouin H."/>
            <person name="Gouzy J."/>
            <person name="Grassa C.J."/>
            <person name="Murat F."/>
            <person name="Staton S.E."/>
            <person name="Cottret L."/>
            <person name="Lelandais-Briere C."/>
            <person name="Owens G.L."/>
            <person name="Carrere S."/>
            <person name="Mayjonade B."/>
            <person name="Legrand L."/>
            <person name="Gill N."/>
            <person name="Kane N.C."/>
            <person name="Bowers J.E."/>
            <person name="Hubner S."/>
            <person name="Bellec A."/>
            <person name="Berard A."/>
            <person name="Berges H."/>
            <person name="Blanchet N."/>
            <person name="Boniface M.C."/>
            <person name="Brunel D."/>
            <person name="Catrice O."/>
            <person name="Chaidir N."/>
            <person name="Claudel C."/>
            <person name="Donnadieu C."/>
            <person name="Faraut T."/>
            <person name="Fievet G."/>
            <person name="Helmstetter N."/>
            <person name="King M."/>
            <person name="Knapp S.J."/>
            <person name="Lai Z."/>
            <person name="Le Paslier M.C."/>
            <person name="Lippi Y."/>
            <person name="Lorenzon L."/>
            <person name="Mandel J.R."/>
            <person name="Marage G."/>
            <person name="Marchand G."/>
            <person name="Marquand E."/>
            <person name="Bret-Mestries E."/>
            <person name="Morien E."/>
            <person name="Nambeesan S."/>
            <person name="Nguyen T."/>
            <person name="Pegot-Espagnet P."/>
            <person name="Pouilly N."/>
            <person name="Raftis F."/>
            <person name="Sallet E."/>
            <person name="Schiex T."/>
            <person name="Thomas J."/>
            <person name="Vandecasteele C."/>
            <person name="Vares D."/>
            <person name="Vear F."/>
            <person name="Vautrin S."/>
            <person name="Crespi M."/>
            <person name="Mangin B."/>
            <person name="Burke J.M."/>
            <person name="Salse J."/>
            <person name="Munos S."/>
            <person name="Vincourt P."/>
            <person name="Rieseberg L.H."/>
            <person name="Langlade N.B."/>
        </authorList>
    </citation>
    <scope>NUCLEOTIDE SEQUENCE</scope>
    <source>
        <tissue evidence="2">Leaves</tissue>
    </source>
</reference>
<dbReference type="Proteomes" id="UP000215914">
    <property type="component" value="Unassembled WGS sequence"/>
</dbReference>
<reference evidence="2" key="2">
    <citation type="submission" date="2020-06" db="EMBL/GenBank/DDBJ databases">
        <title>Helianthus annuus Genome sequencing and assembly Release 2.</title>
        <authorList>
            <person name="Gouzy J."/>
            <person name="Langlade N."/>
            <person name="Munos S."/>
        </authorList>
    </citation>
    <scope>NUCLEOTIDE SEQUENCE</scope>
    <source>
        <tissue evidence="2">Leaves</tissue>
    </source>
</reference>
<sequence length="51" mass="5976">MKLRLTSPDIFRISRRIQEIKLDFPDPTLPQTPFESSLKPSQDFELSVNDK</sequence>
<gene>
    <name evidence="2" type="ORF">HanXRQr2_Chr05g0217351</name>
</gene>
<keyword evidence="3" id="KW-1185">Reference proteome</keyword>
<dbReference type="EMBL" id="MNCJ02000320">
    <property type="protein sequence ID" value="KAF5806100.1"/>
    <property type="molecule type" value="Genomic_DNA"/>
</dbReference>
<organism evidence="2 3">
    <name type="scientific">Helianthus annuus</name>
    <name type="common">Common sunflower</name>
    <dbReference type="NCBI Taxonomy" id="4232"/>
    <lineage>
        <taxon>Eukaryota</taxon>
        <taxon>Viridiplantae</taxon>
        <taxon>Streptophyta</taxon>
        <taxon>Embryophyta</taxon>
        <taxon>Tracheophyta</taxon>
        <taxon>Spermatophyta</taxon>
        <taxon>Magnoliopsida</taxon>
        <taxon>eudicotyledons</taxon>
        <taxon>Gunneridae</taxon>
        <taxon>Pentapetalae</taxon>
        <taxon>asterids</taxon>
        <taxon>campanulids</taxon>
        <taxon>Asterales</taxon>
        <taxon>Asteraceae</taxon>
        <taxon>Asteroideae</taxon>
        <taxon>Heliantheae alliance</taxon>
        <taxon>Heliantheae</taxon>
        <taxon>Helianthus</taxon>
    </lineage>
</organism>
<evidence type="ECO:0000313" key="2">
    <source>
        <dbReference type="EMBL" id="KAF5806100.1"/>
    </source>
</evidence>
<comment type="caution">
    <text evidence="2">The sequence shown here is derived from an EMBL/GenBank/DDBJ whole genome shotgun (WGS) entry which is preliminary data.</text>
</comment>
<name>A0A9K3J0A8_HELAN</name>
<feature type="compositionally biased region" description="Polar residues" evidence="1">
    <location>
        <begin position="31"/>
        <end position="40"/>
    </location>
</feature>